<name>A0A9P4J1X0_9PEZI</name>
<proteinExistence type="predicted"/>
<evidence type="ECO:0000313" key="2">
    <source>
        <dbReference type="Proteomes" id="UP000799439"/>
    </source>
</evidence>
<organism evidence="1 2">
    <name type="scientific">Myriangium duriaei CBS 260.36</name>
    <dbReference type="NCBI Taxonomy" id="1168546"/>
    <lineage>
        <taxon>Eukaryota</taxon>
        <taxon>Fungi</taxon>
        <taxon>Dikarya</taxon>
        <taxon>Ascomycota</taxon>
        <taxon>Pezizomycotina</taxon>
        <taxon>Dothideomycetes</taxon>
        <taxon>Dothideomycetidae</taxon>
        <taxon>Myriangiales</taxon>
        <taxon>Myriangiaceae</taxon>
        <taxon>Myriangium</taxon>
    </lineage>
</organism>
<reference evidence="1" key="1">
    <citation type="journal article" date="2020" name="Stud. Mycol.">
        <title>101 Dothideomycetes genomes: a test case for predicting lifestyles and emergence of pathogens.</title>
        <authorList>
            <person name="Haridas S."/>
            <person name="Albert R."/>
            <person name="Binder M."/>
            <person name="Bloem J."/>
            <person name="Labutti K."/>
            <person name="Salamov A."/>
            <person name="Andreopoulos B."/>
            <person name="Baker S."/>
            <person name="Barry K."/>
            <person name="Bills G."/>
            <person name="Bluhm B."/>
            <person name="Cannon C."/>
            <person name="Castanera R."/>
            <person name="Culley D."/>
            <person name="Daum C."/>
            <person name="Ezra D."/>
            <person name="Gonzalez J."/>
            <person name="Henrissat B."/>
            <person name="Kuo A."/>
            <person name="Liang C."/>
            <person name="Lipzen A."/>
            <person name="Lutzoni F."/>
            <person name="Magnuson J."/>
            <person name="Mondo S."/>
            <person name="Nolan M."/>
            <person name="Ohm R."/>
            <person name="Pangilinan J."/>
            <person name="Park H.-J."/>
            <person name="Ramirez L."/>
            <person name="Alfaro M."/>
            <person name="Sun H."/>
            <person name="Tritt A."/>
            <person name="Yoshinaga Y."/>
            <person name="Zwiers L.-H."/>
            <person name="Turgeon B."/>
            <person name="Goodwin S."/>
            <person name="Spatafora J."/>
            <person name="Crous P."/>
            <person name="Grigoriev I."/>
        </authorList>
    </citation>
    <scope>NUCLEOTIDE SEQUENCE</scope>
    <source>
        <strain evidence="1">CBS 260.36</strain>
    </source>
</reference>
<comment type="caution">
    <text evidence="1">The sequence shown here is derived from an EMBL/GenBank/DDBJ whole genome shotgun (WGS) entry which is preliminary data.</text>
</comment>
<gene>
    <name evidence="1" type="ORF">K461DRAFT_319888</name>
</gene>
<dbReference type="OrthoDB" id="5681485at2759"/>
<sequence>MPGEQEVPTSNSQGLPRAHLIPMPGIHYVSSVEARAIIEEDTIIFVAYDKTWEKRILHTFKEKDGLSLYTQRPLYEELDPVPRGTTSVFDQLVHKFGDDSSSLHLLIPRHCLSRSMKIQSSAILGLIDELQSMSSKLPVIPSNIAHHPVPMPPSHPTSGPRKIAVTSKMIDPGAESPVLIDDIYRLVNKTDVF</sequence>
<accession>A0A9P4J1X0</accession>
<dbReference type="EMBL" id="ML996084">
    <property type="protein sequence ID" value="KAF2153631.1"/>
    <property type="molecule type" value="Genomic_DNA"/>
</dbReference>
<keyword evidence="2" id="KW-1185">Reference proteome</keyword>
<protein>
    <submittedName>
        <fullName evidence="1">Uncharacterized protein</fullName>
    </submittedName>
</protein>
<evidence type="ECO:0000313" key="1">
    <source>
        <dbReference type="EMBL" id="KAF2153631.1"/>
    </source>
</evidence>
<dbReference type="Proteomes" id="UP000799439">
    <property type="component" value="Unassembled WGS sequence"/>
</dbReference>
<dbReference type="AlphaFoldDB" id="A0A9P4J1X0"/>